<protein>
    <submittedName>
        <fullName evidence="1">Uncharacterized protein</fullName>
    </submittedName>
</protein>
<dbReference type="EMBL" id="LR797450">
    <property type="protein sequence ID" value="CAB4217661.1"/>
    <property type="molecule type" value="Genomic_DNA"/>
</dbReference>
<gene>
    <name evidence="1" type="ORF">UFOVP1127_76</name>
    <name evidence="2" type="ORF">UFOVP1242_134</name>
    <name evidence="3" type="ORF">UFOVP1492_58</name>
    <name evidence="4" type="ORF">UFOVP1580_87</name>
</gene>
<accession>A0A6J5QSC5</accession>
<evidence type="ECO:0000313" key="1">
    <source>
        <dbReference type="EMBL" id="CAB4185456.1"/>
    </source>
</evidence>
<dbReference type="EMBL" id="LR797197">
    <property type="protein sequence ID" value="CAB4193712.1"/>
    <property type="molecule type" value="Genomic_DNA"/>
</dbReference>
<dbReference type="EMBL" id="LR798430">
    <property type="protein sequence ID" value="CAB5231467.1"/>
    <property type="molecule type" value="Genomic_DNA"/>
</dbReference>
<evidence type="ECO:0000313" key="3">
    <source>
        <dbReference type="EMBL" id="CAB4217661.1"/>
    </source>
</evidence>
<reference evidence="1" key="1">
    <citation type="submission" date="2020-05" db="EMBL/GenBank/DDBJ databases">
        <authorList>
            <person name="Chiriac C."/>
            <person name="Salcher M."/>
            <person name="Ghai R."/>
            <person name="Kavagutti S V."/>
        </authorList>
    </citation>
    <scope>NUCLEOTIDE SEQUENCE</scope>
</reference>
<sequence>MSKQVTYSGIAAHVQFVPGGDKLTVKCDPKNEEAVEYLRQYKEGEITDRDFFQSFLFDVFAPTKLSILPEALSDGQFGGVVLAFDFAEENGEPIETDDTCYYCFPDQEITDPVETLLTTGKIEYALAE</sequence>
<dbReference type="EMBL" id="LR797075">
    <property type="protein sequence ID" value="CAB4185456.1"/>
    <property type="molecule type" value="Genomic_DNA"/>
</dbReference>
<evidence type="ECO:0000313" key="2">
    <source>
        <dbReference type="EMBL" id="CAB4193712.1"/>
    </source>
</evidence>
<organism evidence="1">
    <name type="scientific">uncultured Caudovirales phage</name>
    <dbReference type="NCBI Taxonomy" id="2100421"/>
    <lineage>
        <taxon>Viruses</taxon>
        <taxon>Duplodnaviria</taxon>
        <taxon>Heunggongvirae</taxon>
        <taxon>Uroviricota</taxon>
        <taxon>Caudoviricetes</taxon>
        <taxon>Peduoviridae</taxon>
        <taxon>Maltschvirus</taxon>
        <taxon>Maltschvirus maltsch</taxon>
    </lineage>
</organism>
<evidence type="ECO:0000313" key="4">
    <source>
        <dbReference type="EMBL" id="CAB5231467.1"/>
    </source>
</evidence>
<name>A0A6J5QSC5_9CAUD</name>
<proteinExistence type="predicted"/>